<keyword evidence="6" id="KW-1185">Reference proteome</keyword>
<evidence type="ECO:0000313" key="5">
    <source>
        <dbReference type="EMBL" id="GMR42983.1"/>
    </source>
</evidence>
<proteinExistence type="predicted"/>
<evidence type="ECO:0000256" key="1">
    <source>
        <dbReference type="ARBA" id="ARBA00004370"/>
    </source>
</evidence>
<keyword evidence="2" id="KW-0812">Transmembrane</keyword>
<protein>
    <submittedName>
        <fullName evidence="5">Uncharacterized protein</fullName>
    </submittedName>
</protein>
<keyword evidence="3" id="KW-1133">Transmembrane helix</keyword>
<comment type="subcellular location">
    <subcellularLocation>
        <location evidence="1">Membrane</location>
    </subcellularLocation>
</comment>
<dbReference type="AlphaFoldDB" id="A0AAN4ZKM6"/>
<evidence type="ECO:0000256" key="4">
    <source>
        <dbReference type="ARBA" id="ARBA00023136"/>
    </source>
</evidence>
<dbReference type="InterPro" id="IPR038599">
    <property type="entry name" value="LAP1C-like_C_sf"/>
</dbReference>
<reference evidence="6" key="1">
    <citation type="submission" date="2022-10" db="EMBL/GenBank/DDBJ databases">
        <title>Genome assembly of Pristionchus species.</title>
        <authorList>
            <person name="Yoshida K."/>
            <person name="Sommer R.J."/>
        </authorList>
    </citation>
    <scope>NUCLEOTIDE SEQUENCE [LARGE SCALE GENOMIC DNA]</scope>
    <source>
        <strain evidence="6">RS5460</strain>
    </source>
</reference>
<sequence length="143" mass="15718">QLTAAVNRWFDSSSADPVVVVIYSSGTELLEDLASSTSSFLGKDTSIFRATDRTTRAVLHDAFETGLNNGPLSSIGIQELEKLSWEAALVLHYFADGDYASDSRPLMWLQVTLYEKSHAMLLLKGFSSHRGFVVEATKTTSRP</sequence>
<accession>A0AAN4ZKM6</accession>
<comment type="caution">
    <text evidence="5">The sequence shown here is derived from an EMBL/GenBank/DDBJ whole genome shotgun (WGS) entry which is preliminary data.</text>
</comment>
<dbReference type="Gene3D" id="3.40.50.12190">
    <property type="match status" value="1"/>
</dbReference>
<organism evidence="5 6">
    <name type="scientific">Pristionchus mayeri</name>
    <dbReference type="NCBI Taxonomy" id="1317129"/>
    <lineage>
        <taxon>Eukaryota</taxon>
        <taxon>Metazoa</taxon>
        <taxon>Ecdysozoa</taxon>
        <taxon>Nematoda</taxon>
        <taxon>Chromadorea</taxon>
        <taxon>Rhabditida</taxon>
        <taxon>Rhabditina</taxon>
        <taxon>Diplogasteromorpha</taxon>
        <taxon>Diplogasteroidea</taxon>
        <taxon>Neodiplogasteridae</taxon>
        <taxon>Pristionchus</taxon>
    </lineage>
</organism>
<gene>
    <name evidence="5" type="ORF">PMAYCL1PPCAC_13178</name>
</gene>
<name>A0AAN4ZKM6_9BILA</name>
<evidence type="ECO:0000256" key="3">
    <source>
        <dbReference type="ARBA" id="ARBA00022989"/>
    </source>
</evidence>
<dbReference type="Proteomes" id="UP001328107">
    <property type="component" value="Unassembled WGS sequence"/>
</dbReference>
<evidence type="ECO:0000256" key="2">
    <source>
        <dbReference type="ARBA" id="ARBA00022692"/>
    </source>
</evidence>
<keyword evidence="4" id="KW-0472">Membrane</keyword>
<feature type="non-terminal residue" evidence="5">
    <location>
        <position position="1"/>
    </location>
</feature>
<evidence type="ECO:0000313" key="6">
    <source>
        <dbReference type="Proteomes" id="UP001328107"/>
    </source>
</evidence>
<dbReference type="GO" id="GO:0016020">
    <property type="term" value="C:membrane"/>
    <property type="evidence" value="ECO:0007669"/>
    <property type="project" value="UniProtKB-SubCell"/>
</dbReference>
<dbReference type="EMBL" id="BTRK01000003">
    <property type="protein sequence ID" value="GMR42983.1"/>
    <property type="molecule type" value="Genomic_DNA"/>
</dbReference>
<feature type="non-terminal residue" evidence="5">
    <location>
        <position position="143"/>
    </location>
</feature>